<gene>
    <name evidence="1" type="ORF">PGTG_04605</name>
</gene>
<dbReference type="AlphaFoldDB" id="E3K2T0"/>
<proteinExistence type="predicted"/>
<dbReference type="VEuPathDB" id="FungiDB:PGTG_04605"/>
<reference evidence="2" key="2">
    <citation type="journal article" date="2011" name="Proc. Natl. Acad. Sci. U.S.A.">
        <title>Obligate biotrophy features unraveled by the genomic analysis of rust fungi.</title>
        <authorList>
            <person name="Duplessis S."/>
            <person name="Cuomo C.A."/>
            <person name="Lin Y.-C."/>
            <person name="Aerts A."/>
            <person name="Tisserant E."/>
            <person name="Veneault-Fourrey C."/>
            <person name="Joly D.L."/>
            <person name="Hacquard S."/>
            <person name="Amselem J."/>
            <person name="Cantarel B.L."/>
            <person name="Chiu R."/>
            <person name="Coutinho P.M."/>
            <person name="Feau N."/>
            <person name="Field M."/>
            <person name="Frey P."/>
            <person name="Gelhaye E."/>
            <person name="Goldberg J."/>
            <person name="Grabherr M.G."/>
            <person name="Kodira C.D."/>
            <person name="Kohler A."/>
            <person name="Kuees U."/>
            <person name="Lindquist E.A."/>
            <person name="Lucas S.M."/>
            <person name="Mago R."/>
            <person name="Mauceli E."/>
            <person name="Morin E."/>
            <person name="Murat C."/>
            <person name="Pangilinan J.L."/>
            <person name="Park R."/>
            <person name="Pearson M."/>
            <person name="Quesneville H."/>
            <person name="Rouhier N."/>
            <person name="Sakthikumar S."/>
            <person name="Salamov A.A."/>
            <person name="Schmutz J."/>
            <person name="Selles B."/>
            <person name="Shapiro H."/>
            <person name="Tanguay P."/>
            <person name="Tuskan G.A."/>
            <person name="Henrissat B."/>
            <person name="Van de Peer Y."/>
            <person name="Rouze P."/>
            <person name="Ellis J.G."/>
            <person name="Dodds P.N."/>
            <person name="Schein J.E."/>
            <person name="Zhong S."/>
            <person name="Hamelin R.C."/>
            <person name="Grigoriev I.V."/>
            <person name="Szabo L.J."/>
            <person name="Martin F."/>
        </authorList>
    </citation>
    <scope>NUCLEOTIDE SEQUENCE [LARGE SCALE GENOMIC DNA]</scope>
    <source>
        <strain evidence="2">CRL 75-36-700-3 / race SCCL</strain>
    </source>
</reference>
<evidence type="ECO:0000313" key="2">
    <source>
        <dbReference type="Proteomes" id="UP000008783"/>
    </source>
</evidence>
<organism evidence="1 2">
    <name type="scientific">Puccinia graminis f. sp. tritici (strain CRL 75-36-700-3 / race SCCL)</name>
    <name type="common">Black stem rust fungus</name>
    <dbReference type="NCBI Taxonomy" id="418459"/>
    <lineage>
        <taxon>Eukaryota</taxon>
        <taxon>Fungi</taxon>
        <taxon>Dikarya</taxon>
        <taxon>Basidiomycota</taxon>
        <taxon>Pucciniomycotina</taxon>
        <taxon>Pucciniomycetes</taxon>
        <taxon>Pucciniales</taxon>
        <taxon>Pucciniaceae</taxon>
        <taxon>Puccinia</taxon>
    </lineage>
</organism>
<dbReference type="KEGG" id="pgr:PGTG_04605"/>
<reference key="1">
    <citation type="submission" date="2007-01" db="EMBL/GenBank/DDBJ databases">
        <title>The Genome Sequence of Puccinia graminis f. sp. tritici Strain CRL 75-36-700-3.</title>
        <authorList>
            <consortium name="The Broad Institute Genome Sequencing Platform"/>
            <person name="Birren B."/>
            <person name="Lander E."/>
            <person name="Galagan J."/>
            <person name="Nusbaum C."/>
            <person name="Devon K."/>
            <person name="Cuomo C."/>
            <person name="Jaffe D."/>
            <person name="Butler J."/>
            <person name="Alvarez P."/>
            <person name="Gnerre S."/>
            <person name="Grabherr M."/>
            <person name="Mauceli E."/>
            <person name="Brockman W."/>
            <person name="Young S."/>
            <person name="LaButti K."/>
            <person name="Sykes S."/>
            <person name="DeCaprio D."/>
            <person name="Crawford M."/>
            <person name="Koehrsen M."/>
            <person name="Engels R."/>
            <person name="Montgomery P."/>
            <person name="Pearson M."/>
            <person name="Howarth C."/>
            <person name="Larson L."/>
            <person name="White J."/>
            <person name="Zeng Q."/>
            <person name="Kodira C."/>
            <person name="Yandava C."/>
            <person name="Alvarado L."/>
            <person name="O'Leary S."/>
            <person name="Szabo L."/>
            <person name="Dean R."/>
            <person name="Schein J."/>
        </authorList>
    </citation>
    <scope>NUCLEOTIDE SEQUENCE</scope>
    <source>
        <strain>CRL 75-36-700-3</strain>
    </source>
</reference>
<dbReference type="InParanoid" id="E3K2T0"/>
<keyword evidence="2" id="KW-1185">Reference proteome</keyword>
<dbReference type="EMBL" id="DS178270">
    <property type="protein sequence ID" value="EFP78649.1"/>
    <property type="molecule type" value="Genomic_DNA"/>
</dbReference>
<dbReference type="RefSeq" id="XP_003323068.1">
    <property type="nucleotide sequence ID" value="XM_003323020.1"/>
</dbReference>
<dbReference type="GeneID" id="10536502"/>
<dbReference type="Proteomes" id="UP000008783">
    <property type="component" value="Unassembled WGS sequence"/>
</dbReference>
<protein>
    <submittedName>
        <fullName evidence="1">Uncharacterized protein</fullName>
    </submittedName>
</protein>
<evidence type="ECO:0000313" key="1">
    <source>
        <dbReference type="EMBL" id="EFP78649.1"/>
    </source>
</evidence>
<name>E3K2T0_PUCGT</name>
<sequence length="104" mass="11283">MASQASLLGAKNHMLPSKIVFKQMSFHFKLHDMLKDVPLLTYCVLISGPALSEILRNIDSQRAQETAQDSSALSTLAGGCPCSGRVQLSKGSLKRYKYGVISPT</sequence>
<dbReference type="HOGENOM" id="CLU_2251413_0_0_1"/>
<accession>E3K2T0</accession>